<evidence type="ECO:0000256" key="8">
    <source>
        <dbReference type="ARBA" id="ARBA00022697"/>
    </source>
</evidence>
<evidence type="ECO:0000256" key="10">
    <source>
        <dbReference type="ARBA" id="ARBA00023002"/>
    </source>
</evidence>
<name>A0ABN8A7K9_9BACI</name>
<evidence type="ECO:0000259" key="15">
    <source>
        <dbReference type="PROSITE" id="PS51671"/>
    </source>
</evidence>
<gene>
    <name evidence="16" type="primary">hom_2</name>
    <name evidence="16" type="ORF">BACCIP111883_01832</name>
</gene>
<dbReference type="PROSITE" id="PS51257">
    <property type="entry name" value="PROKAR_LIPOPROTEIN"/>
    <property type="match status" value="1"/>
</dbReference>
<evidence type="ECO:0000313" key="17">
    <source>
        <dbReference type="Proteomes" id="UP000789833"/>
    </source>
</evidence>
<dbReference type="InterPro" id="IPR045865">
    <property type="entry name" value="ACT-like_dom_sf"/>
</dbReference>
<protein>
    <recommendedName>
        <fullName evidence="6 13">Homoserine dehydrogenase</fullName>
        <ecNumber evidence="5 13">1.1.1.3</ecNumber>
    </recommendedName>
</protein>
<dbReference type="Gene3D" id="3.40.50.720">
    <property type="entry name" value="NAD(P)-binding Rossmann-like Domain"/>
    <property type="match status" value="1"/>
</dbReference>
<keyword evidence="8 13" id="KW-0791">Threonine biosynthesis</keyword>
<evidence type="ECO:0000256" key="7">
    <source>
        <dbReference type="ARBA" id="ARBA00022605"/>
    </source>
</evidence>
<comment type="similarity">
    <text evidence="4 14">Belongs to the homoserine dehydrogenase family.</text>
</comment>
<dbReference type="PANTHER" id="PTHR43331:SF1">
    <property type="entry name" value="HOMOSERINE DEHYDROGENASE"/>
    <property type="match status" value="1"/>
</dbReference>
<dbReference type="PIRSF" id="PIRSF000098">
    <property type="entry name" value="Homoser_dehydrog"/>
    <property type="match status" value="1"/>
</dbReference>
<dbReference type="InterPro" id="IPR001342">
    <property type="entry name" value="HDH_cat"/>
</dbReference>
<dbReference type="InterPro" id="IPR005106">
    <property type="entry name" value="Asp/hSer_DH_NAD-bd"/>
</dbReference>
<dbReference type="Pfam" id="PF03447">
    <property type="entry name" value="NAD_binding_3"/>
    <property type="match status" value="1"/>
</dbReference>
<evidence type="ECO:0000256" key="2">
    <source>
        <dbReference type="ARBA" id="ARBA00005056"/>
    </source>
</evidence>
<evidence type="ECO:0000256" key="1">
    <source>
        <dbReference type="ARBA" id="ARBA00001920"/>
    </source>
</evidence>
<evidence type="ECO:0000256" key="12">
    <source>
        <dbReference type="ARBA" id="ARBA00048841"/>
    </source>
</evidence>
<dbReference type="InterPro" id="IPR002912">
    <property type="entry name" value="ACT_dom"/>
</dbReference>
<dbReference type="InterPro" id="IPR016204">
    <property type="entry name" value="HDH"/>
</dbReference>
<comment type="caution">
    <text evidence="16">The sequence shown here is derived from an EMBL/GenBank/DDBJ whole genome shotgun (WGS) entry which is preliminary data.</text>
</comment>
<comment type="pathway">
    <text evidence="2 13">Amino-acid biosynthesis; L-threonine biosynthesis; L-threonine from L-aspartate: step 3/5.</text>
</comment>
<sequence length="432" mass="47317">MKGISVGLLGMGTVGCGVVKIVENHQDKLIHQIGCPVSVKKALVKDLHKERSVSLQPDLLTLHSEEVLDDPEIDVVIEVMGGVEDTRHYILRALQNKKHVVTANKDLMAVYGSELLAAAAENKCDLFYEASVAGGIPILRSLVDGLASDRITKMMGIVNGTTNFILTKMDNEGSPYLEVLKEAQQLGFAEADPTADVDGLDAARKMAILSTLGFSMNIELDDVHVKGISAISSEDLQYSKKLGYTMKLIGIAHREKEKVEVSVQPTLLPKEHPLANVQNEFNAVYVYGEAVGETMFYGPGAGSLPTATAIVSDLVGVMKNKRLGVNGKSWVTPQFQKKLKEKEEVQAKHFLRIHVKDEVGVLSQITNIFSNKGVSFEKILQLPLKETALSEVVVVTHHASLQLYENLLDELEKLDYVEEIKSSYRVEGEVAV</sequence>
<dbReference type="EC" id="1.1.1.3" evidence="5 13"/>
<dbReference type="PROSITE" id="PS01042">
    <property type="entry name" value="HOMOSER_DHGENASE"/>
    <property type="match status" value="1"/>
</dbReference>
<dbReference type="RefSeq" id="WP_230500956.1">
    <property type="nucleotide sequence ID" value="NZ_CAKJTJ010000007.1"/>
</dbReference>
<comment type="catalytic activity">
    <reaction evidence="12">
        <text>L-homoserine + NADP(+) = L-aspartate 4-semialdehyde + NADPH + H(+)</text>
        <dbReference type="Rhea" id="RHEA:15761"/>
        <dbReference type="ChEBI" id="CHEBI:15378"/>
        <dbReference type="ChEBI" id="CHEBI:57476"/>
        <dbReference type="ChEBI" id="CHEBI:57783"/>
        <dbReference type="ChEBI" id="CHEBI:58349"/>
        <dbReference type="ChEBI" id="CHEBI:537519"/>
        <dbReference type="EC" id="1.1.1.3"/>
    </reaction>
    <physiologicalReaction direction="right-to-left" evidence="12">
        <dbReference type="Rhea" id="RHEA:15763"/>
    </physiologicalReaction>
</comment>
<dbReference type="PROSITE" id="PS51671">
    <property type="entry name" value="ACT"/>
    <property type="match status" value="1"/>
</dbReference>
<dbReference type="NCBIfam" id="NF004976">
    <property type="entry name" value="PRK06349.1"/>
    <property type="match status" value="1"/>
</dbReference>
<dbReference type="GO" id="GO:0004412">
    <property type="term" value="F:homoserine dehydrogenase activity"/>
    <property type="evidence" value="ECO:0007669"/>
    <property type="project" value="UniProtKB-EC"/>
</dbReference>
<dbReference type="SUPFAM" id="SSF51735">
    <property type="entry name" value="NAD(P)-binding Rossmann-fold domains"/>
    <property type="match status" value="1"/>
</dbReference>
<keyword evidence="17" id="KW-1185">Reference proteome</keyword>
<keyword evidence="9 13" id="KW-0521">NADP</keyword>
<proteinExistence type="inferred from homology"/>
<evidence type="ECO:0000256" key="5">
    <source>
        <dbReference type="ARBA" id="ARBA00013213"/>
    </source>
</evidence>
<keyword evidence="11 13" id="KW-0486">Methionine biosynthesis</keyword>
<evidence type="ECO:0000256" key="6">
    <source>
        <dbReference type="ARBA" id="ARBA00013376"/>
    </source>
</evidence>
<dbReference type="InterPro" id="IPR019811">
    <property type="entry name" value="HDH_CS"/>
</dbReference>
<evidence type="ECO:0000256" key="4">
    <source>
        <dbReference type="ARBA" id="ARBA00006753"/>
    </source>
</evidence>
<dbReference type="Proteomes" id="UP000789833">
    <property type="component" value="Unassembled WGS sequence"/>
</dbReference>
<dbReference type="InterPro" id="IPR036291">
    <property type="entry name" value="NAD(P)-bd_dom_sf"/>
</dbReference>
<evidence type="ECO:0000256" key="11">
    <source>
        <dbReference type="ARBA" id="ARBA00023167"/>
    </source>
</evidence>
<reference evidence="16 17" key="1">
    <citation type="submission" date="2021-10" db="EMBL/GenBank/DDBJ databases">
        <authorList>
            <person name="Criscuolo A."/>
        </authorList>
    </citation>
    <scope>NUCLEOTIDE SEQUENCE [LARGE SCALE GENOMIC DNA]</scope>
    <source>
        <strain evidence="17">CIP 111883</strain>
    </source>
</reference>
<dbReference type="Gene3D" id="3.30.70.260">
    <property type="match status" value="1"/>
</dbReference>
<keyword evidence="7 13" id="KW-0028">Amino-acid biosynthesis</keyword>
<dbReference type="SUPFAM" id="SSF55021">
    <property type="entry name" value="ACT-like"/>
    <property type="match status" value="1"/>
</dbReference>
<dbReference type="EMBL" id="CAKJTJ010000007">
    <property type="protein sequence ID" value="CAG9621060.1"/>
    <property type="molecule type" value="Genomic_DNA"/>
</dbReference>
<dbReference type="Pfam" id="PF01842">
    <property type="entry name" value="ACT"/>
    <property type="match status" value="1"/>
</dbReference>
<evidence type="ECO:0000256" key="9">
    <source>
        <dbReference type="ARBA" id="ARBA00022857"/>
    </source>
</evidence>
<comment type="cofactor">
    <cofactor evidence="1">
        <name>a metal cation</name>
        <dbReference type="ChEBI" id="CHEBI:25213"/>
    </cofactor>
</comment>
<accession>A0ABN8A7K9</accession>
<comment type="pathway">
    <text evidence="3 13">Amino-acid biosynthesis; L-methionine biosynthesis via de novo pathway; L-homoserine from L-aspartate: step 3/3.</text>
</comment>
<evidence type="ECO:0000256" key="14">
    <source>
        <dbReference type="RuleBase" id="RU004171"/>
    </source>
</evidence>
<evidence type="ECO:0000256" key="3">
    <source>
        <dbReference type="ARBA" id="ARBA00005062"/>
    </source>
</evidence>
<dbReference type="Gene3D" id="3.30.360.10">
    <property type="entry name" value="Dihydrodipicolinate Reductase, domain 2"/>
    <property type="match status" value="1"/>
</dbReference>
<keyword evidence="10 13" id="KW-0560">Oxidoreductase</keyword>
<feature type="domain" description="ACT" evidence="15">
    <location>
        <begin position="350"/>
        <end position="425"/>
    </location>
</feature>
<dbReference type="CDD" id="cd04881">
    <property type="entry name" value="ACT_HSDH-Hom"/>
    <property type="match status" value="1"/>
</dbReference>
<dbReference type="SUPFAM" id="SSF55347">
    <property type="entry name" value="Glyceraldehyde-3-phosphate dehydrogenase-like, C-terminal domain"/>
    <property type="match status" value="1"/>
</dbReference>
<dbReference type="PANTHER" id="PTHR43331">
    <property type="entry name" value="HOMOSERINE DEHYDROGENASE"/>
    <property type="match status" value="1"/>
</dbReference>
<evidence type="ECO:0000256" key="13">
    <source>
        <dbReference type="RuleBase" id="RU000579"/>
    </source>
</evidence>
<evidence type="ECO:0000313" key="16">
    <source>
        <dbReference type="EMBL" id="CAG9621060.1"/>
    </source>
</evidence>
<dbReference type="Pfam" id="PF00742">
    <property type="entry name" value="Homoserine_dh"/>
    <property type="match status" value="1"/>
</dbReference>
<organism evidence="16 17">
    <name type="scientific">Sutcliffiella rhizosphaerae</name>
    <dbReference type="NCBI Taxonomy" id="2880967"/>
    <lineage>
        <taxon>Bacteria</taxon>
        <taxon>Bacillati</taxon>
        <taxon>Bacillota</taxon>
        <taxon>Bacilli</taxon>
        <taxon>Bacillales</taxon>
        <taxon>Bacillaceae</taxon>
        <taxon>Sutcliffiella</taxon>
    </lineage>
</organism>